<evidence type="ECO:0000313" key="2">
    <source>
        <dbReference type="EMBL" id="GJT98981.1"/>
    </source>
</evidence>
<reference evidence="2" key="2">
    <citation type="submission" date="2022-01" db="EMBL/GenBank/DDBJ databases">
        <authorList>
            <person name="Yamashiro T."/>
            <person name="Shiraishi A."/>
            <person name="Satake H."/>
            <person name="Nakayama K."/>
        </authorList>
    </citation>
    <scope>NUCLEOTIDE SEQUENCE</scope>
</reference>
<evidence type="ECO:0000256" key="1">
    <source>
        <dbReference type="SAM" id="MobiDB-lite"/>
    </source>
</evidence>
<keyword evidence="3" id="KW-1185">Reference proteome</keyword>
<reference evidence="2" key="1">
    <citation type="journal article" date="2022" name="Int. J. Mol. Sci.">
        <title>Draft Genome of Tanacetum Coccineum: Genomic Comparison of Closely Related Tanacetum-Family Plants.</title>
        <authorList>
            <person name="Yamashiro T."/>
            <person name="Shiraishi A."/>
            <person name="Nakayama K."/>
            <person name="Satake H."/>
        </authorList>
    </citation>
    <scope>NUCLEOTIDE SEQUENCE</scope>
</reference>
<dbReference type="EMBL" id="BQNB010020726">
    <property type="protein sequence ID" value="GJT98981.1"/>
    <property type="molecule type" value="Genomic_DNA"/>
</dbReference>
<organism evidence="2 3">
    <name type="scientific">Tanacetum coccineum</name>
    <dbReference type="NCBI Taxonomy" id="301880"/>
    <lineage>
        <taxon>Eukaryota</taxon>
        <taxon>Viridiplantae</taxon>
        <taxon>Streptophyta</taxon>
        <taxon>Embryophyta</taxon>
        <taxon>Tracheophyta</taxon>
        <taxon>Spermatophyta</taxon>
        <taxon>Magnoliopsida</taxon>
        <taxon>eudicotyledons</taxon>
        <taxon>Gunneridae</taxon>
        <taxon>Pentapetalae</taxon>
        <taxon>asterids</taxon>
        <taxon>campanulids</taxon>
        <taxon>Asterales</taxon>
        <taxon>Asteraceae</taxon>
        <taxon>Asteroideae</taxon>
        <taxon>Anthemideae</taxon>
        <taxon>Anthemidinae</taxon>
        <taxon>Tanacetum</taxon>
    </lineage>
</organism>
<name>A0ABQ5IHQ3_9ASTR</name>
<sequence>ESSKKAQGGDTGLEDERSMTEVSVKEQMKKLVG</sequence>
<evidence type="ECO:0000313" key="3">
    <source>
        <dbReference type="Proteomes" id="UP001151760"/>
    </source>
</evidence>
<comment type="caution">
    <text evidence="2">The sequence shown here is derived from an EMBL/GenBank/DDBJ whole genome shotgun (WGS) entry which is preliminary data.</text>
</comment>
<gene>
    <name evidence="2" type="ORF">Tco_1094499</name>
</gene>
<accession>A0ABQ5IHQ3</accession>
<protein>
    <submittedName>
        <fullName evidence="2">Uncharacterized protein</fullName>
    </submittedName>
</protein>
<feature type="non-terminal residue" evidence="2">
    <location>
        <position position="1"/>
    </location>
</feature>
<feature type="region of interest" description="Disordered" evidence="1">
    <location>
        <begin position="1"/>
        <end position="33"/>
    </location>
</feature>
<proteinExistence type="predicted"/>
<dbReference type="Proteomes" id="UP001151760">
    <property type="component" value="Unassembled WGS sequence"/>
</dbReference>
<feature type="compositionally biased region" description="Basic and acidic residues" evidence="1">
    <location>
        <begin position="14"/>
        <end position="33"/>
    </location>
</feature>